<gene>
    <name evidence="2" type="ORF">AG1IA_06399</name>
</gene>
<proteinExistence type="predicted"/>
<reference evidence="2 3" key="1">
    <citation type="journal article" date="2013" name="Nat. Commun.">
        <title>The evolution and pathogenic mechanisms of the rice sheath blight pathogen.</title>
        <authorList>
            <person name="Zheng A."/>
            <person name="Lin R."/>
            <person name="Xu L."/>
            <person name="Qin P."/>
            <person name="Tang C."/>
            <person name="Ai P."/>
            <person name="Zhang D."/>
            <person name="Liu Y."/>
            <person name="Sun Z."/>
            <person name="Feng H."/>
            <person name="Wang Y."/>
            <person name="Chen Y."/>
            <person name="Liang X."/>
            <person name="Fu R."/>
            <person name="Li Q."/>
            <person name="Zhang J."/>
            <person name="Yu X."/>
            <person name="Xie Z."/>
            <person name="Ding L."/>
            <person name="Guan P."/>
            <person name="Tang J."/>
            <person name="Liang Y."/>
            <person name="Wang S."/>
            <person name="Deng Q."/>
            <person name="Li S."/>
            <person name="Zhu J."/>
            <person name="Wang L."/>
            <person name="Liu H."/>
            <person name="Li P."/>
        </authorList>
    </citation>
    <scope>NUCLEOTIDE SEQUENCE [LARGE SCALE GENOMIC DNA]</scope>
    <source>
        <strain evidence="3">AG-1 IA</strain>
    </source>
</reference>
<evidence type="ECO:0000256" key="1">
    <source>
        <dbReference type="SAM" id="MobiDB-lite"/>
    </source>
</evidence>
<evidence type="ECO:0000313" key="3">
    <source>
        <dbReference type="Proteomes" id="UP000011668"/>
    </source>
</evidence>
<dbReference type="HOGENOM" id="CLU_019194_0_0_1"/>
<dbReference type="AlphaFoldDB" id="L8WS47"/>
<accession>L8WS47</accession>
<protein>
    <submittedName>
        <fullName evidence="2">Uncharacterized protein</fullName>
    </submittedName>
</protein>
<dbReference type="Proteomes" id="UP000011668">
    <property type="component" value="Unassembled WGS sequence"/>
</dbReference>
<feature type="region of interest" description="Disordered" evidence="1">
    <location>
        <begin position="74"/>
        <end position="155"/>
    </location>
</feature>
<sequence length="615" mass="66414">MVLFKVPVGLESGAISLSFTCCIYSASADFKTASLISLADAADALAKAAATLAEAVRTATEAFSVQTLVAPEEEGNQGINIGKGPDDTTITKPTAVEDENQRPGPGVTGKDTNNESEHLGAENKPEAPLTTAGPPKILVLSPVSPTQKRNQSIGRKRGRRPLICVCIDRQAPASNMLYAMRVTEISVYILTSTAASKLDQAITDFLGNNTQRKTHRAQNNVLVAYSGDRNLYPSGDRIIGMTAPWPKDNASFRASVSILRPLYEDWIQFHAIHGPRHVKEWTATVVVERANSYLRNVLNWSGPHTGGDIPLPEVSPGFVTQNELHSAVQDGILQVETDSEPEITSPSPAPRQEEVPQKNEFQITTGHTYFDLEEEFDAIPLMCFISDKYHKTICLLEGHAFSKITGRLVIAPAGTNNNPGVDEAVSQFLSVSEPVILLLAYTTTNLPSTLKENLTDCCVYWGLGSPLKQAKKNRTLINCATTIIIMTSAQHRGMATNDLKKHPSAALPLDLTENSILAPLRDKMKSALISDKGIVRELYTNRVYGVGAIPRTSLSAEDAAKRANQYAARVLLHGDPADGSKVFPPVSGRPLAPRIAVEKFKLQPAVDAGLLTIGG</sequence>
<keyword evidence="3" id="KW-1185">Reference proteome</keyword>
<comment type="caution">
    <text evidence="2">The sequence shown here is derived from an EMBL/GenBank/DDBJ whole genome shotgun (WGS) entry which is preliminary data.</text>
</comment>
<dbReference type="EMBL" id="AFRT01001716">
    <property type="protein sequence ID" value="ELU39573.1"/>
    <property type="molecule type" value="Genomic_DNA"/>
</dbReference>
<feature type="compositionally biased region" description="Basic and acidic residues" evidence="1">
    <location>
        <begin position="112"/>
        <end position="125"/>
    </location>
</feature>
<dbReference type="OrthoDB" id="3224519at2759"/>
<evidence type="ECO:0000313" key="2">
    <source>
        <dbReference type="EMBL" id="ELU39573.1"/>
    </source>
</evidence>
<organism evidence="2 3">
    <name type="scientific">Thanatephorus cucumeris (strain AG1-IA)</name>
    <name type="common">Rice sheath blight fungus</name>
    <name type="synonym">Rhizoctonia solani</name>
    <dbReference type="NCBI Taxonomy" id="983506"/>
    <lineage>
        <taxon>Eukaryota</taxon>
        <taxon>Fungi</taxon>
        <taxon>Dikarya</taxon>
        <taxon>Basidiomycota</taxon>
        <taxon>Agaricomycotina</taxon>
        <taxon>Agaricomycetes</taxon>
        <taxon>Cantharellales</taxon>
        <taxon>Ceratobasidiaceae</taxon>
        <taxon>Rhizoctonia</taxon>
        <taxon>Rhizoctonia solani AG-1</taxon>
    </lineage>
</organism>
<feature type="compositionally biased region" description="Polar residues" evidence="1">
    <location>
        <begin position="143"/>
        <end position="153"/>
    </location>
</feature>
<name>L8WS47_THACA</name>